<protein>
    <submittedName>
        <fullName evidence="2">Uncharacterized protein</fullName>
    </submittedName>
</protein>
<keyword evidence="3" id="KW-1185">Reference proteome</keyword>
<gene>
    <name evidence="2" type="ORF">D4764_14G0011740</name>
</gene>
<organism evidence="2 3">
    <name type="scientific">Takifugu flavidus</name>
    <name type="common">sansaifugu</name>
    <dbReference type="NCBI Taxonomy" id="433684"/>
    <lineage>
        <taxon>Eukaryota</taxon>
        <taxon>Metazoa</taxon>
        <taxon>Chordata</taxon>
        <taxon>Craniata</taxon>
        <taxon>Vertebrata</taxon>
        <taxon>Euteleostomi</taxon>
        <taxon>Actinopterygii</taxon>
        <taxon>Neopterygii</taxon>
        <taxon>Teleostei</taxon>
        <taxon>Neoteleostei</taxon>
        <taxon>Acanthomorphata</taxon>
        <taxon>Eupercaria</taxon>
        <taxon>Tetraodontiformes</taxon>
        <taxon>Tetradontoidea</taxon>
        <taxon>Tetraodontidae</taxon>
        <taxon>Takifugu</taxon>
    </lineage>
</organism>
<feature type="compositionally biased region" description="Low complexity" evidence="1">
    <location>
        <begin position="152"/>
        <end position="162"/>
    </location>
</feature>
<feature type="region of interest" description="Disordered" evidence="1">
    <location>
        <begin position="143"/>
        <end position="162"/>
    </location>
</feature>
<proteinExistence type="predicted"/>
<dbReference type="Proteomes" id="UP000324091">
    <property type="component" value="Chromosome 14"/>
</dbReference>
<accession>A0A5C6P8I9</accession>
<feature type="compositionally biased region" description="Polar residues" evidence="1">
    <location>
        <begin position="202"/>
        <end position="216"/>
    </location>
</feature>
<dbReference type="EMBL" id="RHFK02000006">
    <property type="protein sequence ID" value="TWW75171.1"/>
    <property type="molecule type" value="Genomic_DNA"/>
</dbReference>
<sequence length="224" mass="24075">MLEVLAYGAVVFPGLFLAFRRILPSVFRTWTDADVVLVSEREMSWVGQPSLRPPDTNTSGYLKLVLASVVLSVVSCQCFSGSLSVVLSGGFCQWFSGRYLSSIGCVCVVWRWWLVQPLPPLPTAPPTTLDSSSHHTCQLLPPHLTAPPTTPHSPSTTPVSSSHHTCQLLPSHLTAPPTTPVSSSHHTCQLLSSHLTAPPTTPGSSTHAPDGSSSTYRGLRPMQI</sequence>
<reference evidence="2 3" key="1">
    <citation type="submission" date="2019-04" db="EMBL/GenBank/DDBJ databases">
        <title>Chromosome genome assembly for Takifugu flavidus.</title>
        <authorList>
            <person name="Xiao S."/>
        </authorList>
    </citation>
    <scope>NUCLEOTIDE SEQUENCE [LARGE SCALE GENOMIC DNA]</scope>
    <source>
        <strain evidence="2">HTHZ2018</strain>
        <tissue evidence="2">Muscle</tissue>
    </source>
</reference>
<evidence type="ECO:0000313" key="3">
    <source>
        <dbReference type="Proteomes" id="UP000324091"/>
    </source>
</evidence>
<dbReference type="AlphaFoldDB" id="A0A5C6P8I9"/>
<name>A0A5C6P8I9_9TELE</name>
<comment type="caution">
    <text evidence="2">The sequence shown here is derived from an EMBL/GenBank/DDBJ whole genome shotgun (WGS) entry which is preliminary data.</text>
</comment>
<feature type="region of interest" description="Disordered" evidence="1">
    <location>
        <begin position="193"/>
        <end position="224"/>
    </location>
</feature>
<evidence type="ECO:0000256" key="1">
    <source>
        <dbReference type="SAM" id="MobiDB-lite"/>
    </source>
</evidence>
<evidence type="ECO:0000313" key="2">
    <source>
        <dbReference type="EMBL" id="TWW75171.1"/>
    </source>
</evidence>